<evidence type="ECO:0000313" key="6">
    <source>
        <dbReference type="Proteomes" id="UP000193719"/>
    </source>
</evidence>
<evidence type="ECO:0000313" key="5">
    <source>
        <dbReference type="EMBL" id="ORX61104.1"/>
    </source>
</evidence>
<dbReference type="PROSITE" id="PS50297">
    <property type="entry name" value="ANK_REP_REGION"/>
    <property type="match status" value="4"/>
</dbReference>
<dbReference type="InterPro" id="IPR002110">
    <property type="entry name" value="Ankyrin_rpt"/>
</dbReference>
<feature type="repeat" description="ANK" evidence="3">
    <location>
        <begin position="1526"/>
        <end position="1558"/>
    </location>
</feature>
<dbReference type="SUPFAM" id="SSF48403">
    <property type="entry name" value="Ankyrin repeat"/>
    <property type="match status" value="5"/>
</dbReference>
<dbReference type="Pfam" id="PF12796">
    <property type="entry name" value="Ank_2"/>
    <property type="match status" value="7"/>
</dbReference>
<dbReference type="OrthoDB" id="46529at2759"/>
<feature type="coiled-coil region" evidence="4">
    <location>
        <begin position="725"/>
        <end position="788"/>
    </location>
</feature>
<sequence length="2025" mass="239464">MNFDYIEKLLLNNKIIINIKNNNNDIPLIFSMKSNYDEDNTCKIIDILVKYNPNKDITDNNGLTALHYACQKNYNTIIPKLVTENNINIKNDNNDTPFMVMINKRNFKCAHTILLLNYHIDLNYYNNNVDLFISYLIENNCKIEFIMKMIKENDNSNYISKLKKETIICILLELIKSQSYENMKFVLDNFQELINKKYSNNNNMTLLMFSAQYCTEKHEIIDFLIKNMDNINDVDNDGFTALHYACKFNNYMSIPKLVSKENVNMKEKHYKTPLMIASEEKNYDCITSLLSTEYDIEMNISDDNKDDWIIYMIKNKISKKNIFNILLEKGAAISWKNFKKYIDYIINNEAFLQSIIVNSFNISNINKSTEYKTIKFPIIFSIQYNFVKLMEKLVYYYKNINEKDENGKPCIFYAIENKNEKYFEILLNSKKINIEEQNKEGKTALSYSFELKKEKIFKSLLQQYINIYEANKDNEEYFKKIINSKFSLLNAELMKCNNINFTEIRDIMLQLKNNEENKIKKMKELNNNLKPNLYINENIKDKIDLINNDNNKKSKRITKKKKNKKKNNILEKKDKVLNNISKETNDLSKYAIDDTKNISTSNNGNNYSTNNDIVNNDINTKKYIGDCNIADDSNSNDFNEDVNVKSITSINYENENIENSNIINIKENIDNYNIIDMNENNNTNKNIEKSSIVNACKNVEKYRNTEYSAIINNNINIKDIVNIIEETKNNNITNINKEIESINDNIENDIINIDKKIESINDNNNINIDKKIDNINDFNDEIENKEIKINNTEYCTAIENNDIYERTFTEEMEYNNTEYFTVTENNENFKNNEIVKINKIENSIITESIEDYITNTTIENDNTITDIKEIPKNVNITDINEIMIFENRITEKENEYDSNNNEVFVKEEENSNDKGNFKNEDYKISSINISNSSDEYEILEMACIIGNKIIIESLIKTYLFDVNKKIGEYQQTPLMLLISNNNYNSVDLLLHNGSNVNIKDIYGNTPFIYMLKHNLINTEIYKSLINHGAYIDYELFKNNEFLNNIIKNKEFIKLYIEKKIKVKYDGKCKALVINDPLTFAVKLDNYDFVNSLFDNDIKCDELFKSVDNPLEIVNENRNKNISQLLFKHYKDEALNNENIKNSYSDSDDSYYYDSDDSYFSPVINKKINYENYQGINYPSYNEIPEEENDESELIIDFKENYDYDVFNNKDNYEYPELHYAFINNKSDIVKIMIQYNEYVKYINEPFGEYQFTPIMISIFLENYDIAQFILENVEFINVNNRDIYKNTPFMFMLKYNKVNEDIYNSLIKREAFVDINLFKNKMFIHQICNNEIFIKLLLDKKIRVSYDETSNKIYVIEQPLIFAIHFNATELIDKLIDKKADINELSVNGITPLIQAIENNNINIVKKLIDNNVDLMRPSFDGRTPLEIAKTKQYYKIAEIIEHNQVYNYGLFNQNYRDYHYNNISYNAFPNMNYNYFDTYNEQYNNNNILEKHSKLLLRAIRKDSIKKAKDIIQLDNRIVNFENKKGITPLLYAIHLNKLNIIDLLISFQANVDAKNKNSLSPLNYALKKGNKDIITILIRQSQRYVNNKEYSQMINEELQIFNNNFIIKYIVNNKNITTKKLEKCKNKINEIKINLSKQSTFFNSLNKKHMSFSNKYNSLVDYNVNNNYYINNINPDIDINYYNDNISSCSSKYTDLDINYQNSKNSYSSYSNNSKDTLDKNNFIDMDIKLLKCIQRGNYIEAERKIRNNFNCINEKSELFNNDNIVTYFVKNPKFYNEDFFEFLINSGGYFTSNVFINEIIYNKKFIELLLNKKFKIKKNNEEKIEVIDKPLHYIIQLKKHEYLESLLKDNELKDKITEEESLIKYIIKDMKDINALNILLNYRRNFFKKDKFGKTPIMYAVESSNKYIINILLQNKFNIDDTDKNGETALFYAVRSKKFDIIKYLIEKGTNVEIKNKEYKNILFLAVESEKVRIVEYLLNKVKENNSFDINNRSLLYYANKTKKKNIINHIKNKGITKESCI</sequence>
<organism evidence="5 6">
    <name type="scientific">Piromyces finnis</name>
    <dbReference type="NCBI Taxonomy" id="1754191"/>
    <lineage>
        <taxon>Eukaryota</taxon>
        <taxon>Fungi</taxon>
        <taxon>Fungi incertae sedis</taxon>
        <taxon>Chytridiomycota</taxon>
        <taxon>Chytridiomycota incertae sedis</taxon>
        <taxon>Neocallimastigomycetes</taxon>
        <taxon>Neocallimastigales</taxon>
        <taxon>Neocallimastigaceae</taxon>
        <taxon>Piromyces</taxon>
    </lineage>
</organism>
<evidence type="ECO:0000256" key="2">
    <source>
        <dbReference type="ARBA" id="ARBA00023043"/>
    </source>
</evidence>
<feature type="coiled-coil region" evidence="4">
    <location>
        <begin position="508"/>
        <end position="556"/>
    </location>
</feature>
<dbReference type="EMBL" id="MCFH01000001">
    <property type="protein sequence ID" value="ORX61104.1"/>
    <property type="molecule type" value="Genomic_DNA"/>
</dbReference>
<reference evidence="5 6" key="1">
    <citation type="submission" date="2016-08" db="EMBL/GenBank/DDBJ databases">
        <title>Genomes of anaerobic fungi encode conserved fungal cellulosomes for biomass hydrolysis.</title>
        <authorList>
            <consortium name="DOE Joint Genome Institute"/>
            <person name="Haitjema C.H."/>
            <person name="Gilmore S.P."/>
            <person name="Henske J.K."/>
            <person name="Solomon K.V."/>
            <person name="De Groot R."/>
            <person name="Kuo A."/>
            <person name="Mondo S.J."/>
            <person name="Salamov A.A."/>
            <person name="Labutti K."/>
            <person name="Zhao Z."/>
            <person name="Chiniquy J."/>
            <person name="Barry K."/>
            <person name="Brewer H.M."/>
            <person name="Purvine S.O."/>
            <person name="Wright A.T."/>
            <person name="Boxma B."/>
            <person name="Van Alen T."/>
            <person name="Hackstein J.H."/>
            <person name="Baker S.E."/>
            <person name="Grigoriev I.V."/>
            <person name="O'Malley M.A."/>
        </authorList>
    </citation>
    <scope>NUCLEOTIDE SEQUENCE [LARGE SCALE GENOMIC DNA]</scope>
    <source>
        <strain evidence="6">finn</strain>
    </source>
</reference>
<protein>
    <submittedName>
        <fullName evidence="5">Ankyrin</fullName>
    </submittedName>
</protein>
<dbReference type="PROSITE" id="PS50088">
    <property type="entry name" value="ANK_REPEAT"/>
    <property type="match status" value="6"/>
</dbReference>
<dbReference type="InterPro" id="IPR051165">
    <property type="entry name" value="Multifunctional_ANK_Repeat"/>
</dbReference>
<evidence type="ECO:0000256" key="1">
    <source>
        <dbReference type="ARBA" id="ARBA00022737"/>
    </source>
</evidence>
<evidence type="ECO:0000256" key="4">
    <source>
        <dbReference type="SAM" id="Coils"/>
    </source>
</evidence>
<dbReference type="Proteomes" id="UP000193719">
    <property type="component" value="Unassembled WGS sequence"/>
</dbReference>
<feature type="repeat" description="ANK" evidence="3">
    <location>
        <begin position="1895"/>
        <end position="1927"/>
    </location>
</feature>
<dbReference type="PANTHER" id="PTHR24123:SF129">
    <property type="entry name" value="PROTEIN, PUTATIVE-RELATED"/>
    <property type="match status" value="1"/>
</dbReference>
<gene>
    <name evidence="5" type="ORF">BCR36DRAFT_579163</name>
</gene>
<comment type="caution">
    <text evidence="5">The sequence shown here is derived from an EMBL/GenBank/DDBJ whole genome shotgun (WGS) entry which is preliminary data.</text>
</comment>
<keyword evidence="4" id="KW-0175">Coiled coil</keyword>
<keyword evidence="2 3" id="KW-0040">ANK repeat</keyword>
<dbReference type="InterPro" id="IPR036770">
    <property type="entry name" value="Ankyrin_rpt-contain_sf"/>
</dbReference>
<dbReference type="Gene3D" id="1.25.40.20">
    <property type="entry name" value="Ankyrin repeat-containing domain"/>
    <property type="match status" value="8"/>
</dbReference>
<reference evidence="5 6" key="2">
    <citation type="submission" date="2016-08" db="EMBL/GenBank/DDBJ databases">
        <title>Pervasive Adenine N6-methylation of Active Genes in Fungi.</title>
        <authorList>
            <consortium name="DOE Joint Genome Institute"/>
            <person name="Mondo S.J."/>
            <person name="Dannebaum R.O."/>
            <person name="Kuo R.C."/>
            <person name="Labutti K."/>
            <person name="Haridas S."/>
            <person name="Kuo A."/>
            <person name="Salamov A."/>
            <person name="Ahrendt S.R."/>
            <person name="Lipzen A."/>
            <person name="Sullivan W."/>
            <person name="Andreopoulos W.B."/>
            <person name="Clum A."/>
            <person name="Lindquist E."/>
            <person name="Daum C."/>
            <person name="Ramamoorthy G.K."/>
            <person name="Gryganskyi A."/>
            <person name="Culley D."/>
            <person name="Magnuson J.K."/>
            <person name="James T.Y."/>
            <person name="O'Malley M.A."/>
            <person name="Stajich J.E."/>
            <person name="Spatafora J.W."/>
            <person name="Visel A."/>
            <person name="Grigoriev I.V."/>
        </authorList>
    </citation>
    <scope>NUCLEOTIDE SEQUENCE [LARGE SCALE GENOMIC DNA]</scope>
    <source>
        <strain evidence="6">finn</strain>
    </source>
</reference>
<feature type="repeat" description="ANK" evidence="3">
    <location>
        <begin position="969"/>
        <end position="1001"/>
    </location>
</feature>
<feature type="repeat" description="ANK" evidence="3">
    <location>
        <begin position="1388"/>
        <end position="1415"/>
    </location>
</feature>
<evidence type="ECO:0000256" key="3">
    <source>
        <dbReference type="PROSITE-ProRule" id="PRU00023"/>
    </source>
</evidence>
<keyword evidence="6" id="KW-1185">Reference proteome</keyword>
<proteinExistence type="predicted"/>
<accession>A0A1Y1VNX8</accession>
<dbReference type="PANTHER" id="PTHR24123">
    <property type="entry name" value="ANKYRIN REPEAT-CONTAINING"/>
    <property type="match status" value="1"/>
</dbReference>
<dbReference type="SMART" id="SM00248">
    <property type="entry name" value="ANK"/>
    <property type="match status" value="24"/>
</dbReference>
<keyword evidence="1" id="KW-0677">Repeat</keyword>
<feature type="repeat" description="ANK" evidence="3">
    <location>
        <begin position="1928"/>
        <end position="1960"/>
    </location>
</feature>
<feature type="repeat" description="ANK" evidence="3">
    <location>
        <begin position="61"/>
        <end position="94"/>
    </location>
</feature>
<dbReference type="STRING" id="1754191.A0A1Y1VNX8"/>
<name>A0A1Y1VNX8_9FUNG</name>